<feature type="compositionally biased region" description="Low complexity" evidence="2">
    <location>
        <begin position="1"/>
        <end position="25"/>
    </location>
</feature>
<dbReference type="PANTHER" id="PTHR43681">
    <property type="entry name" value="TRANSMEMBRANE GTPASE FZO"/>
    <property type="match status" value="1"/>
</dbReference>
<dbReference type="Pfam" id="PF01926">
    <property type="entry name" value="MMR_HSR1"/>
    <property type="match status" value="1"/>
</dbReference>
<gene>
    <name evidence="4" type="ORF">KIW84_061688</name>
</gene>
<dbReference type="GO" id="GO:0010027">
    <property type="term" value="P:thylakoid membrane organization"/>
    <property type="evidence" value="ECO:0007669"/>
    <property type="project" value="TreeGrafter"/>
</dbReference>
<dbReference type="PANTHER" id="PTHR43681:SF1">
    <property type="entry name" value="SARCALUMENIN"/>
    <property type="match status" value="1"/>
</dbReference>
<dbReference type="InterPro" id="IPR006073">
    <property type="entry name" value="GTP-bd"/>
</dbReference>
<keyword evidence="5" id="KW-1185">Reference proteome</keyword>
<accession>A0A9D5A791</accession>
<dbReference type="InterPro" id="IPR027417">
    <property type="entry name" value="P-loop_NTPase"/>
</dbReference>
<dbReference type="Gene3D" id="3.40.50.300">
    <property type="entry name" value="P-loop containing nucleotide triphosphate hydrolases"/>
    <property type="match status" value="1"/>
</dbReference>
<dbReference type="GO" id="GO:0031969">
    <property type="term" value="C:chloroplast membrane"/>
    <property type="evidence" value="ECO:0007669"/>
    <property type="project" value="TreeGrafter"/>
</dbReference>
<organism evidence="4 5">
    <name type="scientific">Pisum sativum</name>
    <name type="common">Garden pea</name>
    <name type="synonym">Lathyrus oleraceus</name>
    <dbReference type="NCBI Taxonomy" id="3888"/>
    <lineage>
        <taxon>Eukaryota</taxon>
        <taxon>Viridiplantae</taxon>
        <taxon>Streptophyta</taxon>
        <taxon>Embryophyta</taxon>
        <taxon>Tracheophyta</taxon>
        <taxon>Spermatophyta</taxon>
        <taxon>Magnoliopsida</taxon>
        <taxon>eudicotyledons</taxon>
        <taxon>Gunneridae</taxon>
        <taxon>Pentapetalae</taxon>
        <taxon>rosids</taxon>
        <taxon>fabids</taxon>
        <taxon>Fabales</taxon>
        <taxon>Fabaceae</taxon>
        <taxon>Papilionoideae</taxon>
        <taxon>50 kb inversion clade</taxon>
        <taxon>NPAAA clade</taxon>
        <taxon>Hologalegina</taxon>
        <taxon>IRL clade</taxon>
        <taxon>Fabeae</taxon>
        <taxon>Lathyrus</taxon>
    </lineage>
</organism>
<dbReference type="AlphaFoldDB" id="A0A9D5A791"/>
<proteinExistence type="predicted"/>
<reference evidence="4 5" key="1">
    <citation type="journal article" date="2022" name="Nat. Genet.">
        <title>Improved pea reference genome and pan-genome highlight genomic features and evolutionary characteristics.</title>
        <authorList>
            <person name="Yang T."/>
            <person name="Liu R."/>
            <person name="Luo Y."/>
            <person name="Hu S."/>
            <person name="Wang D."/>
            <person name="Wang C."/>
            <person name="Pandey M.K."/>
            <person name="Ge S."/>
            <person name="Xu Q."/>
            <person name="Li N."/>
            <person name="Li G."/>
            <person name="Huang Y."/>
            <person name="Saxena R.K."/>
            <person name="Ji Y."/>
            <person name="Li M."/>
            <person name="Yan X."/>
            <person name="He Y."/>
            <person name="Liu Y."/>
            <person name="Wang X."/>
            <person name="Xiang C."/>
            <person name="Varshney R.K."/>
            <person name="Ding H."/>
            <person name="Gao S."/>
            <person name="Zong X."/>
        </authorList>
    </citation>
    <scope>NUCLEOTIDE SEQUENCE [LARGE SCALE GENOMIC DNA]</scope>
    <source>
        <strain evidence="4 5">cv. Zhongwan 6</strain>
    </source>
</reference>
<keyword evidence="1" id="KW-0175">Coiled coil</keyword>
<dbReference type="InterPro" id="IPR051943">
    <property type="entry name" value="TRAFAC_Dynamin-like_GTPase"/>
</dbReference>
<dbReference type="FunFam" id="3.40.50.300:FF:001052">
    <property type="entry name" value="Probable transmembrane GTPase FZO-like, chloroplastic"/>
    <property type="match status" value="1"/>
</dbReference>
<dbReference type="SUPFAM" id="SSF52540">
    <property type="entry name" value="P-loop containing nucleoside triphosphate hydrolases"/>
    <property type="match status" value="1"/>
</dbReference>
<feature type="coiled-coil region" evidence="1">
    <location>
        <begin position="906"/>
        <end position="933"/>
    </location>
</feature>
<dbReference type="Proteomes" id="UP001058974">
    <property type="component" value="Chromosome 6"/>
</dbReference>
<comment type="caution">
    <text evidence="4">The sequence shown here is derived from an EMBL/GenBank/DDBJ whole genome shotgun (WGS) entry which is preliminary data.</text>
</comment>
<dbReference type="GO" id="GO:0005525">
    <property type="term" value="F:GTP binding"/>
    <property type="evidence" value="ECO:0007669"/>
    <property type="project" value="InterPro"/>
</dbReference>
<dbReference type="FunFam" id="3.20.20.70:FF:000243">
    <property type="entry name" value="Probable transmembrane GTPase FZO-like, chloroplastic"/>
    <property type="match status" value="1"/>
</dbReference>
<dbReference type="Gramene" id="Psat06G0168800-T1">
    <property type="protein sequence ID" value="KAI5395180.1"/>
    <property type="gene ID" value="KIW84_061688"/>
</dbReference>
<dbReference type="Gene3D" id="3.20.20.70">
    <property type="entry name" value="Aldolase class I"/>
    <property type="match status" value="1"/>
</dbReference>
<dbReference type="Gramene" id="Psat6g060000.4">
    <property type="protein sequence ID" value="Psat6g060000.4.cds"/>
    <property type="gene ID" value="Psat6g060000"/>
</dbReference>
<dbReference type="Gramene" id="Psat6g060000.1">
    <property type="protein sequence ID" value="Psat6g060000.1.cds"/>
    <property type="gene ID" value="Psat6g060000"/>
</dbReference>
<evidence type="ECO:0000256" key="2">
    <source>
        <dbReference type="SAM" id="MobiDB-lite"/>
    </source>
</evidence>
<evidence type="ECO:0000313" key="5">
    <source>
        <dbReference type="Proteomes" id="UP001058974"/>
    </source>
</evidence>
<evidence type="ECO:0000256" key="1">
    <source>
        <dbReference type="SAM" id="Coils"/>
    </source>
</evidence>
<evidence type="ECO:0000313" key="4">
    <source>
        <dbReference type="EMBL" id="KAI5395180.1"/>
    </source>
</evidence>
<feature type="domain" description="G" evidence="3">
    <location>
        <begin position="389"/>
        <end position="520"/>
    </location>
</feature>
<dbReference type="EMBL" id="JAMSHJ010000006">
    <property type="protein sequence ID" value="KAI5395180.1"/>
    <property type="molecule type" value="Genomic_DNA"/>
</dbReference>
<feature type="region of interest" description="Disordered" evidence="2">
    <location>
        <begin position="1"/>
        <end position="31"/>
    </location>
</feature>
<protein>
    <recommendedName>
        <fullName evidence="3">G domain-containing protein</fullName>
    </recommendedName>
</protein>
<evidence type="ECO:0000259" key="3">
    <source>
        <dbReference type="Pfam" id="PF01926"/>
    </source>
</evidence>
<name>A0A9D5A791_PEA</name>
<dbReference type="InterPro" id="IPR013785">
    <property type="entry name" value="Aldolase_TIM"/>
</dbReference>
<dbReference type="OrthoDB" id="422720at2759"/>
<sequence>MVLCSTLTPSSSSSSSSLLAPSNSTIPRHRHSHRCTSFCRSPHLPLRRSSHSSPTNSISIFSNASRHFNQHLFPQAQAQAQPRTLFPGGYKRPEVKVPTLILQLNPDEILTRGDAALDLIDKAVSKSVGIVILASNEQTGGKLYEAACMLKSIVRDRAYLLVAERVDIASAAATSGVLLSDKGLPTVVARNTMLSSNSDLVVLPLVARFVQTVDAAVNASKSEGADFLIYGGDDLKGLNQEIGNVVENVKIPIFASFLGENLSYAEASSLLASGASGFVTSLESLGLFDDGFLLKLLDGGIANDERILDERGGKIDDGKLVNKTNGLQNKREVVGGFVKLEDREKQLIEMERLVLNEAIEVIKKAAPLMEEVSLLDDAVSQIDEPFLLVIVGEFNSGKSTVINALLGERYLKEGVVPTTNEITFLRFNDLDIEKQRCERFPDGQYICYLPAPILREMTIVDTPGTNVILQRQQRLTEEFVPRADLLLFVISADRPLTGSEVAFLRYSQQWKKKVVFVLNKADIYQNNHELEEAMSFIKDNIKRLLNTENVILYPVSARSALEAKLMATSSFGKHNEELSVSGSQYGPSSFHELEKFLYSFLDGSTIAGMDRMRLKLETPVGIADRLISACETLVTQDYRCAKQDLIAINGVVNSVDDFALNMEIESLSWRRQTLSMIESTKSRVVELVEATMQLSNLDTIASYVFKGEKRTMPATSRIQNDIIDPSVSSVQKILAEYENWLCSKNAEQGRLCKESFEKRWSSLIHENSQMSFETYELLKKGDQAGYRVIENFSSSAVSKSFEQEVREMILGTFGQLGVAGFSASLLTSVLQTTLEDLLALGICSVGGYIAISNFPARRQSVIDKVKKKADALAYELEEAMKRDLAEAVENLDTFVRAIGKPYQDQAQHRLNKLDEIQEEISNSEKKLRTLQVEIQNLHVS</sequence>
<dbReference type="CDD" id="cd09912">
    <property type="entry name" value="DLP_2"/>
    <property type="match status" value="1"/>
</dbReference>